<evidence type="ECO:0000313" key="3">
    <source>
        <dbReference type="EMBL" id="GJT20343.1"/>
    </source>
</evidence>
<dbReference type="Pfam" id="PF05699">
    <property type="entry name" value="Dimer_Tnp_hAT"/>
    <property type="match status" value="1"/>
</dbReference>
<dbReference type="Proteomes" id="UP001151760">
    <property type="component" value="Unassembled WGS sequence"/>
</dbReference>
<keyword evidence="4" id="KW-1185">Reference proteome</keyword>
<protein>
    <submittedName>
        <fullName evidence="3">Zinc finger BED domain-containing protein RICESLEEPER 2-like protein</fullName>
    </submittedName>
</protein>
<accession>A0ABQ5C331</accession>
<dbReference type="EMBL" id="BQNB010013795">
    <property type="protein sequence ID" value="GJT20343.1"/>
    <property type="molecule type" value="Genomic_DNA"/>
</dbReference>
<reference evidence="3" key="2">
    <citation type="submission" date="2022-01" db="EMBL/GenBank/DDBJ databases">
        <authorList>
            <person name="Yamashiro T."/>
            <person name="Shiraishi A."/>
            <person name="Satake H."/>
            <person name="Nakayama K."/>
        </authorList>
    </citation>
    <scope>NUCLEOTIDE SEQUENCE</scope>
</reference>
<dbReference type="PANTHER" id="PTHR23272">
    <property type="entry name" value="BED FINGER-RELATED"/>
    <property type="match status" value="1"/>
</dbReference>
<feature type="domain" description="HAT C-terminal dimerisation" evidence="2">
    <location>
        <begin position="57"/>
        <end position="89"/>
    </location>
</feature>
<evidence type="ECO:0000313" key="4">
    <source>
        <dbReference type="Proteomes" id="UP001151760"/>
    </source>
</evidence>
<dbReference type="PANTHER" id="PTHR23272:SF184">
    <property type="entry name" value="OS03G0311250 PROTEIN"/>
    <property type="match status" value="1"/>
</dbReference>
<dbReference type="InterPro" id="IPR008906">
    <property type="entry name" value="HATC_C_dom"/>
</dbReference>
<organism evidence="3 4">
    <name type="scientific">Tanacetum coccineum</name>
    <dbReference type="NCBI Taxonomy" id="301880"/>
    <lineage>
        <taxon>Eukaryota</taxon>
        <taxon>Viridiplantae</taxon>
        <taxon>Streptophyta</taxon>
        <taxon>Embryophyta</taxon>
        <taxon>Tracheophyta</taxon>
        <taxon>Spermatophyta</taxon>
        <taxon>Magnoliopsida</taxon>
        <taxon>eudicotyledons</taxon>
        <taxon>Gunneridae</taxon>
        <taxon>Pentapetalae</taxon>
        <taxon>asterids</taxon>
        <taxon>campanulids</taxon>
        <taxon>Asterales</taxon>
        <taxon>Asteraceae</taxon>
        <taxon>Asteroideae</taxon>
        <taxon>Anthemideae</taxon>
        <taxon>Anthemidinae</taxon>
        <taxon>Tanacetum</taxon>
    </lineage>
</organism>
<comment type="caution">
    <text evidence="3">The sequence shown here is derived from an EMBL/GenBank/DDBJ whole genome shotgun (WGS) entry which is preliminary data.</text>
</comment>
<feature type="region of interest" description="Disordered" evidence="1">
    <location>
        <begin position="1"/>
        <end position="34"/>
    </location>
</feature>
<evidence type="ECO:0000256" key="1">
    <source>
        <dbReference type="SAM" id="MobiDB-lite"/>
    </source>
</evidence>
<gene>
    <name evidence="3" type="ORF">Tco_0890280</name>
</gene>
<name>A0ABQ5C331_9ASTR</name>
<reference evidence="3" key="1">
    <citation type="journal article" date="2022" name="Int. J. Mol. Sci.">
        <title>Draft Genome of Tanacetum Coccineum: Genomic Comparison of Closely Related Tanacetum-Family Plants.</title>
        <authorList>
            <person name="Yamashiro T."/>
            <person name="Shiraishi A."/>
            <person name="Nakayama K."/>
            <person name="Satake H."/>
        </authorList>
    </citation>
    <scope>NUCLEOTIDE SEQUENCE</scope>
</reference>
<sequence>MEPSGSEASEARSKDKGNAPVIDLDSENVNQHVDEHIDERVTDDVDEQKKKRRLKSFSAFSTGGSVIDEYRSSLTPKTAEALICAQDWLRSTPADLQDMPINGLPVEEMVENLKKLELGNRANRVKLC</sequence>
<proteinExistence type="predicted"/>
<evidence type="ECO:0000259" key="2">
    <source>
        <dbReference type="Pfam" id="PF05699"/>
    </source>
</evidence>